<name>A0ABN9ULY9_9DINO</name>
<accession>A0ABN9ULY9</accession>
<evidence type="ECO:0000313" key="2">
    <source>
        <dbReference type="Proteomes" id="UP001189429"/>
    </source>
</evidence>
<comment type="caution">
    <text evidence="1">The sequence shown here is derived from an EMBL/GenBank/DDBJ whole genome shotgun (WGS) entry which is preliminary data.</text>
</comment>
<dbReference type="EMBL" id="CAUYUJ010016002">
    <property type="protein sequence ID" value="CAK0860682.1"/>
    <property type="molecule type" value="Genomic_DNA"/>
</dbReference>
<gene>
    <name evidence="1" type="ORF">PCOR1329_LOCUS49577</name>
</gene>
<protein>
    <submittedName>
        <fullName evidence="1">Uncharacterized protein</fullName>
    </submittedName>
</protein>
<reference evidence="1" key="1">
    <citation type="submission" date="2023-10" db="EMBL/GenBank/DDBJ databases">
        <authorList>
            <person name="Chen Y."/>
            <person name="Shah S."/>
            <person name="Dougan E. K."/>
            <person name="Thang M."/>
            <person name="Chan C."/>
        </authorList>
    </citation>
    <scope>NUCLEOTIDE SEQUENCE [LARGE SCALE GENOMIC DNA]</scope>
</reference>
<sequence length="511" mass="57107">MDDVGLQYVSPVLREVSNLARAAKAFTSDAGDLGMVLKPPKSGCIPGNQKVWGQLKRHLGTLKIPYRAHMRNLGHELTGPRVLRHMEKRSLAAGLKQHRQVLHYVSWAALQVVQFRRWGADPVVEQDPELAQDYFLRSSEAWLIVSDSRVTAAIEAALESLPPRRPEFVHVPRTGGSMLEEIVRPAEQWGKYSPRLSPKSRDNNFLIDNHICSPYHIPPSAQDSAYRGKETFCIFRDVYGRLLSQFYSTFSQKKMYKCSAAEFDKFVLDHFASQRRIGMAGFPYGTDCHFLPQASYVFGWDRKQRRVDPALRWCTCVMRYDHLEEDLNPFLEAHGYSARVRFRPSKRPSSCREPLGRDNLSAAAKELVEQAYSDDLGLQSALAARVMALRAASVLLLLASAQAAVTHTRFVCGQQTQIFTSTSADAAGTAEFSEITTEDGKCNMIQNANVASVKFCGPGKLTLSRMTCSEHHDYKAQIVEHSASDYTTNCEVISTAGTVVDGWLGSFTLSC</sequence>
<evidence type="ECO:0000313" key="1">
    <source>
        <dbReference type="EMBL" id="CAK0860682.1"/>
    </source>
</evidence>
<proteinExistence type="predicted"/>
<keyword evidence="2" id="KW-1185">Reference proteome</keyword>
<dbReference type="Proteomes" id="UP001189429">
    <property type="component" value="Unassembled WGS sequence"/>
</dbReference>
<organism evidence="1 2">
    <name type="scientific">Prorocentrum cordatum</name>
    <dbReference type="NCBI Taxonomy" id="2364126"/>
    <lineage>
        <taxon>Eukaryota</taxon>
        <taxon>Sar</taxon>
        <taxon>Alveolata</taxon>
        <taxon>Dinophyceae</taxon>
        <taxon>Prorocentrales</taxon>
        <taxon>Prorocentraceae</taxon>
        <taxon>Prorocentrum</taxon>
    </lineage>
</organism>